<dbReference type="PRINTS" id="PR00507">
    <property type="entry name" value="N12N6MTFRASE"/>
</dbReference>
<dbReference type="Proteomes" id="UP001560267">
    <property type="component" value="Unassembled WGS sequence"/>
</dbReference>
<keyword evidence="5" id="KW-0680">Restriction system</keyword>
<reference evidence="10 11" key="1">
    <citation type="submission" date="2024-07" db="EMBL/GenBank/DDBJ databases">
        <title>Draft Genome Sequence of Ferrimicrobium acidiphilum Strain YE2023, Isolated from a Pulp of Bioleach Reactor.</title>
        <authorList>
            <person name="Elkina Y.A."/>
            <person name="Bulaeva A.G."/>
            <person name="Beletsky A.V."/>
            <person name="Mardanov A.V."/>
        </authorList>
    </citation>
    <scope>NUCLEOTIDE SEQUENCE [LARGE SCALE GENOMIC DNA]</scope>
    <source>
        <strain evidence="10 11">YE2023</strain>
    </source>
</reference>
<dbReference type="Gene3D" id="3.40.50.150">
    <property type="entry name" value="Vaccinia Virus protein VP39"/>
    <property type="match status" value="1"/>
</dbReference>
<feature type="domain" description="TaqI-like C-terminal specificity" evidence="9">
    <location>
        <begin position="517"/>
        <end position="638"/>
    </location>
</feature>
<sequence length="696" mass="76610">MRLVGSSNAVRAGCNSSLPGQMVERGSFSIIGQLHRLVAYSAIRADCGLTDVPLWATQATLFALSLRHGFEPGETSVRSFVEFVRRCAEYGSRVFPDGSLWPADHQGVMAVVELLASVDDGQLMMLVGRTLDYGRTLEWNADRYGTVVSRNLVTAKVQGIFYTPLFIARHLAVQCLASVDGIRCPLVLDPAVGGGAFLLAAAEILLRQFDPVTVRASLFGTDTDPIAVEVAAILVEAACGTWEPGRIPTLLNVNFQIGDAFGGPVFDDGPALPGAISWKSAFPQVFGNERRGFDVVLINPPFGRHKVDSDWLIAKEMKLDALLLDKLSTSGRQRALDLRASGYYPLSSMGVLDKARIGLERAMQLTANGGDLGAVVPSTIAADSHSFLLRESLLVNWNMTEIDEFPETARLFYDVSQSVSILHAKKGSPTTTVRVRSGVKHERELSKAFTAEWPIELLTQVSPKLAIPLRMTDPMFVLERVHRHPPLRDMVGVINARGEVDVSAFEDALTDDIEMIPLVRGDQIDCFRSDLPSDKKAFVDTDEFTMRLARSPKFQHFRRDRIVGRQCSYLYRPKRLSFAYVDAERAVANSCNYLSFEAGSELLLYLLGLLNSSLLNWRFKVTNSNNHVSNAELAELPIPDPARAPSSLVTRICEQADSLSSHPNADACRTLDELVYELYGLNASQGHFVSLMETSR</sequence>
<evidence type="ECO:0000313" key="10">
    <source>
        <dbReference type="EMBL" id="MEX6430117.1"/>
    </source>
</evidence>
<keyword evidence="11" id="KW-1185">Reference proteome</keyword>
<dbReference type="InterPro" id="IPR029063">
    <property type="entry name" value="SAM-dependent_MTases_sf"/>
</dbReference>
<evidence type="ECO:0000256" key="4">
    <source>
        <dbReference type="ARBA" id="ARBA00022691"/>
    </source>
</evidence>
<dbReference type="SUPFAM" id="SSF53335">
    <property type="entry name" value="S-adenosyl-L-methionine-dependent methyltransferases"/>
    <property type="match status" value="1"/>
</dbReference>
<dbReference type="InterPro" id="IPR002052">
    <property type="entry name" value="DNA_methylase_N6_adenine_CS"/>
</dbReference>
<dbReference type="InterPro" id="IPR025931">
    <property type="entry name" value="TaqI_C"/>
</dbReference>
<evidence type="ECO:0000313" key="11">
    <source>
        <dbReference type="Proteomes" id="UP001560267"/>
    </source>
</evidence>
<evidence type="ECO:0000256" key="1">
    <source>
        <dbReference type="ARBA" id="ARBA00011900"/>
    </source>
</evidence>
<dbReference type="PANTHER" id="PTHR33841:SF1">
    <property type="entry name" value="DNA METHYLTRANSFERASE A"/>
    <property type="match status" value="1"/>
</dbReference>
<proteinExistence type="predicted"/>
<organism evidence="10 11">
    <name type="scientific">Ferrimicrobium acidiphilum</name>
    <dbReference type="NCBI Taxonomy" id="121039"/>
    <lineage>
        <taxon>Bacteria</taxon>
        <taxon>Bacillati</taxon>
        <taxon>Actinomycetota</taxon>
        <taxon>Acidimicrobiia</taxon>
        <taxon>Acidimicrobiales</taxon>
        <taxon>Acidimicrobiaceae</taxon>
        <taxon>Ferrimicrobium</taxon>
    </lineage>
</organism>
<comment type="catalytic activity">
    <reaction evidence="7">
        <text>a 2'-deoxyadenosine in DNA + S-adenosyl-L-methionine = an N(6)-methyl-2'-deoxyadenosine in DNA + S-adenosyl-L-homocysteine + H(+)</text>
        <dbReference type="Rhea" id="RHEA:15197"/>
        <dbReference type="Rhea" id="RHEA-COMP:12418"/>
        <dbReference type="Rhea" id="RHEA-COMP:12419"/>
        <dbReference type="ChEBI" id="CHEBI:15378"/>
        <dbReference type="ChEBI" id="CHEBI:57856"/>
        <dbReference type="ChEBI" id="CHEBI:59789"/>
        <dbReference type="ChEBI" id="CHEBI:90615"/>
        <dbReference type="ChEBI" id="CHEBI:90616"/>
        <dbReference type="EC" id="2.1.1.72"/>
    </reaction>
</comment>
<dbReference type="InterPro" id="IPR011639">
    <property type="entry name" value="MethylTrfase_TaqI-like_dom"/>
</dbReference>
<dbReference type="Pfam" id="PF07669">
    <property type="entry name" value="Eco57I"/>
    <property type="match status" value="1"/>
</dbReference>
<keyword evidence="4" id="KW-0949">S-adenosyl-L-methionine</keyword>
<evidence type="ECO:0000256" key="3">
    <source>
        <dbReference type="ARBA" id="ARBA00022679"/>
    </source>
</evidence>
<dbReference type="RefSeq" id="WP_369084652.1">
    <property type="nucleotide sequence ID" value="NZ_JBFSHR010000036.1"/>
</dbReference>
<evidence type="ECO:0000256" key="6">
    <source>
        <dbReference type="ARBA" id="ARBA00023125"/>
    </source>
</evidence>
<accession>A0ABV3Y3G8</accession>
<dbReference type="EMBL" id="JBFSHR010000036">
    <property type="protein sequence ID" value="MEX6430117.1"/>
    <property type="molecule type" value="Genomic_DNA"/>
</dbReference>
<evidence type="ECO:0000256" key="7">
    <source>
        <dbReference type="ARBA" id="ARBA00047942"/>
    </source>
</evidence>
<dbReference type="EC" id="2.1.1.72" evidence="1"/>
<name>A0ABV3Y3G8_9ACTN</name>
<keyword evidence="3" id="KW-0808">Transferase</keyword>
<keyword evidence="2 10" id="KW-0489">Methyltransferase</keyword>
<feature type="domain" description="Type II methyltransferase M.TaqI-like" evidence="8">
    <location>
        <begin position="217"/>
        <end position="412"/>
    </location>
</feature>
<evidence type="ECO:0000259" key="8">
    <source>
        <dbReference type="Pfam" id="PF07669"/>
    </source>
</evidence>
<evidence type="ECO:0000259" key="9">
    <source>
        <dbReference type="Pfam" id="PF12950"/>
    </source>
</evidence>
<dbReference type="GO" id="GO:0008168">
    <property type="term" value="F:methyltransferase activity"/>
    <property type="evidence" value="ECO:0007669"/>
    <property type="project" value="UniProtKB-KW"/>
</dbReference>
<comment type="caution">
    <text evidence="10">The sequence shown here is derived from an EMBL/GenBank/DDBJ whole genome shotgun (WGS) entry which is preliminary data.</text>
</comment>
<dbReference type="GO" id="GO:0032259">
    <property type="term" value="P:methylation"/>
    <property type="evidence" value="ECO:0007669"/>
    <property type="project" value="UniProtKB-KW"/>
</dbReference>
<evidence type="ECO:0000256" key="5">
    <source>
        <dbReference type="ARBA" id="ARBA00022747"/>
    </source>
</evidence>
<dbReference type="PROSITE" id="PS00092">
    <property type="entry name" value="N6_MTASE"/>
    <property type="match status" value="1"/>
</dbReference>
<dbReference type="InterPro" id="IPR050953">
    <property type="entry name" value="N4_N6_ade-DNA_methylase"/>
</dbReference>
<protein>
    <recommendedName>
        <fullName evidence="1">site-specific DNA-methyltransferase (adenine-specific)</fullName>
        <ecNumber evidence="1">2.1.1.72</ecNumber>
    </recommendedName>
</protein>
<evidence type="ECO:0000256" key="2">
    <source>
        <dbReference type="ARBA" id="ARBA00022603"/>
    </source>
</evidence>
<keyword evidence="6" id="KW-0238">DNA-binding</keyword>
<dbReference type="Pfam" id="PF12950">
    <property type="entry name" value="TaqI_C"/>
    <property type="match status" value="1"/>
</dbReference>
<dbReference type="PANTHER" id="PTHR33841">
    <property type="entry name" value="DNA METHYLTRANSFERASE YEEA-RELATED"/>
    <property type="match status" value="1"/>
</dbReference>
<gene>
    <name evidence="10" type="ORF">AB6A68_09760</name>
</gene>